<evidence type="ECO:0000313" key="3">
    <source>
        <dbReference type="EMBL" id="KAK1662767.1"/>
    </source>
</evidence>
<sequence>MAEVAGSEPRLPEEIVLWEILTRLPSKPLLRCRAVCRSWRRLLTSDEAFLLAHHRRQPALQLVTIGQAQECRVDVLNHRDGERRPVVRTDRHSSSDDLHLLAACDGLLVVFACGAYHICNPATRQRAPLPLLRGVFVCSLYPHRPSRSYRVLCGKGRVYYVYTVGSSELRCVGEPPEQWTTSDISLMFEYCYPPILVQGRLHWRPMALPGSKCDNMLVFDTMAEAFRSVRTPVEGPCADPFEMKGELGLYSRHGQTVDLWMQEDHEKNLWSFKHRIKLERPILFLVPDAQGDVFVISMEGKGGIGWHQCLKHLSGTVETRHKWSMPLNLTRHRFKESLIRHDFFLPEESNGGVDETPLFQGLSTAAVLRDDTSH</sequence>
<dbReference type="Gene3D" id="1.20.1280.50">
    <property type="match status" value="1"/>
</dbReference>
<evidence type="ECO:0000313" key="4">
    <source>
        <dbReference type="EMBL" id="KAK1662770.1"/>
    </source>
</evidence>
<dbReference type="AlphaFoldDB" id="A0AAD8SRR1"/>
<dbReference type="PANTHER" id="PTHR31672:SF2">
    <property type="entry name" value="F-BOX DOMAIN-CONTAINING PROTEIN"/>
    <property type="match status" value="1"/>
</dbReference>
<gene>
    <name evidence="2" type="ORF">QYE76_050923</name>
    <name evidence="3" type="ORF">QYE76_050926</name>
    <name evidence="4" type="ORF">QYE76_050929</name>
    <name evidence="5" type="ORF">QYE76_050932</name>
</gene>
<comment type="caution">
    <text evidence="2">The sequence shown here is derived from an EMBL/GenBank/DDBJ whole genome shotgun (WGS) entry which is preliminary data.</text>
</comment>
<dbReference type="InterPro" id="IPR013187">
    <property type="entry name" value="F-box-assoc_dom_typ3"/>
</dbReference>
<dbReference type="EMBL" id="JAUUTY010000003">
    <property type="protein sequence ID" value="KAK1662767.1"/>
    <property type="molecule type" value="Genomic_DNA"/>
</dbReference>
<proteinExistence type="predicted"/>
<keyword evidence="6" id="KW-1185">Reference proteome</keyword>
<dbReference type="SMART" id="SM00256">
    <property type="entry name" value="FBOX"/>
    <property type="match status" value="1"/>
</dbReference>
<feature type="domain" description="F-box" evidence="1">
    <location>
        <begin position="11"/>
        <end position="52"/>
    </location>
</feature>
<dbReference type="Pfam" id="PF00646">
    <property type="entry name" value="F-box"/>
    <property type="match status" value="1"/>
</dbReference>
<dbReference type="Pfam" id="PF08268">
    <property type="entry name" value="FBA_3"/>
    <property type="match status" value="1"/>
</dbReference>
<evidence type="ECO:0000313" key="2">
    <source>
        <dbReference type="EMBL" id="KAK1662764.1"/>
    </source>
</evidence>
<dbReference type="InterPro" id="IPR050796">
    <property type="entry name" value="SCF_F-box_component"/>
</dbReference>
<organism evidence="2 6">
    <name type="scientific">Lolium multiflorum</name>
    <name type="common">Italian ryegrass</name>
    <name type="synonym">Lolium perenne subsp. multiflorum</name>
    <dbReference type="NCBI Taxonomy" id="4521"/>
    <lineage>
        <taxon>Eukaryota</taxon>
        <taxon>Viridiplantae</taxon>
        <taxon>Streptophyta</taxon>
        <taxon>Embryophyta</taxon>
        <taxon>Tracheophyta</taxon>
        <taxon>Spermatophyta</taxon>
        <taxon>Magnoliopsida</taxon>
        <taxon>Liliopsida</taxon>
        <taxon>Poales</taxon>
        <taxon>Poaceae</taxon>
        <taxon>BOP clade</taxon>
        <taxon>Pooideae</taxon>
        <taxon>Poodae</taxon>
        <taxon>Poeae</taxon>
        <taxon>Poeae Chloroplast Group 2 (Poeae type)</taxon>
        <taxon>Loliodinae</taxon>
        <taxon>Loliinae</taxon>
        <taxon>Lolium</taxon>
    </lineage>
</organism>
<dbReference type="CDD" id="cd22157">
    <property type="entry name" value="F-box_AtFBW1-like"/>
    <property type="match status" value="1"/>
</dbReference>
<accession>A0AAD8SRR1</accession>
<reference evidence="2" key="1">
    <citation type="submission" date="2023-07" db="EMBL/GenBank/DDBJ databases">
        <title>A chromosome-level genome assembly of Lolium multiflorum.</title>
        <authorList>
            <person name="Chen Y."/>
            <person name="Copetti D."/>
            <person name="Kolliker R."/>
            <person name="Studer B."/>
        </authorList>
    </citation>
    <scope>NUCLEOTIDE SEQUENCE</scope>
    <source>
        <strain evidence="2">02402/16</strain>
        <tissue evidence="2">Leaf</tissue>
    </source>
</reference>
<name>A0AAD8SRR1_LOLMU</name>
<dbReference type="Proteomes" id="UP001231189">
    <property type="component" value="Unassembled WGS sequence"/>
</dbReference>
<evidence type="ECO:0000259" key="1">
    <source>
        <dbReference type="SMART" id="SM00256"/>
    </source>
</evidence>
<dbReference type="EMBL" id="JAUUTY010000003">
    <property type="protein sequence ID" value="KAK1662770.1"/>
    <property type="molecule type" value="Genomic_DNA"/>
</dbReference>
<dbReference type="NCBIfam" id="TIGR01640">
    <property type="entry name" value="F_box_assoc_1"/>
    <property type="match status" value="1"/>
</dbReference>
<evidence type="ECO:0000313" key="5">
    <source>
        <dbReference type="EMBL" id="KAK1662773.1"/>
    </source>
</evidence>
<dbReference type="InterPro" id="IPR036047">
    <property type="entry name" value="F-box-like_dom_sf"/>
</dbReference>
<protein>
    <recommendedName>
        <fullName evidence="1">F-box domain-containing protein</fullName>
    </recommendedName>
</protein>
<dbReference type="InterPro" id="IPR001810">
    <property type="entry name" value="F-box_dom"/>
</dbReference>
<dbReference type="InterPro" id="IPR017451">
    <property type="entry name" value="F-box-assoc_interact_dom"/>
</dbReference>
<dbReference type="EMBL" id="JAUUTY010000003">
    <property type="protein sequence ID" value="KAK1662764.1"/>
    <property type="molecule type" value="Genomic_DNA"/>
</dbReference>
<dbReference type="PANTHER" id="PTHR31672">
    <property type="entry name" value="BNACNNG10540D PROTEIN"/>
    <property type="match status" value="1"/>
</dbReference>
<dbReference type="SUPFAM" id="SSF81383">
    <property type="entry name" value="F-box domain"/>
    <property type="match status" value="1"/>
</dbReference>
<evidence type="ECO:0000313" key="6">
    <source>
        <dbReference type="Proteomes" id="UP001231189"/>
    </source>
</evidence>
<dbReference type="EMBL" id="JAUUTY010000003">
    <property type="protein sequence ID" value="KAK1662773.1"/>
    <property type="molecule type" value="Genomic_DNA"/>
</dbReference>